<keyword evidence="4" id="KW-1185">Reference proteome</keyword>
<dbReference type="GO" id="GO:0005829">
    <property type="term" value="C:cytosol"/>
    <property type="evidence" value="ECO:0007669"/>
    <property type="project" value="TreeGrafter"/>
</dbReference>
<dbReference type="Gene3D" id="3.40.50.720">
    <property type="entry name" value="NAD(P)-binding Rossmann-like Domain"/>
    <property type="match status" value="3"/>
</dbReference>
<dbReference type="Proteomes" id="UP000006310">
    <property type="component" value="Chromosome 10"/>
</dbReference>
<dbReference type="eggNOG" id="KOG0069">
    <property type="taxonomic scope" value="Eukaryota"/>
</dbReference>
<protein>
    <recommendedName>
        <fullName evidence="2">D-isomer specific 2-hydroxyacid dehydrogenase NAD-binding domain-containing protein</fullName>
    </recommendedName>
</protein>
<name>J7S2S7_HUIN7</name>
<dbReference type="GO" id="GO:0030267">
    <property type="term" value="F:glyoxylate reductase (NADPH) activity"/>
    <property type="evidence" value="ECO:0007669"/>
    <property type="project" value="TreeGrafter"/>
</dbReference>
<proteinExistence type="predicted"/>
<evidence type="ECO:0000256" key="1">
    <source>
        <dbReference type="ARBA" id="ARBA00023002"/>
    </source>
</evidence>
<dbReference type="PANTHER" id="PTHR10996:SF279">
    <property type="entry name" value="2-HYDROXYACID DEHYDROGENASE YPL113C-RELATED"/>
    <property type="match status" value="1"/>
</dbReference>
<dbReference type="SUPFAM" id="SSF51735">
    <property type="entry name" value="NAD(P)-binding Rossmann-fold domains"/>
    <property type="match status" value="1"/>
</dbReference>
<dbReference type="GeneID" id="34527972"/>
<dbReference type="PANTHER" id="PTHR10996">
    <property type="entry name" value="2-HYDROXYACID DEHYDROGENASE-RELATED"/>
    <property type="match status" value="1"/>
</dbReference>
<dbReference type="GO" id="GO:0016618">
    <property type="term" value="F:hydroxypyruvate reductase [NAD(P)H] activity"/>
    <property type="evidence" value="ECO:0007669"/>
    <property type="project" value="TreeGrafter"/>
</dbReference>
<reference evidence="4" key="2">
    <citation type="submission" date="2012-08" db="EMBL/GenBank/DDBJ databases">
        <title>Genome sequence of Kazachstania naganishii.</title>
        <authorList>
            <person name="Gordon J.L."/>
            <person name="Armisen D."/>
            <person name="Proux-Wera E."/>
            <person name="OhEigeartaigh S.S."/>
            <person name="Byrne K.P."/>
            <person name="Wolfe K.H."/>
        </authorList>
    </citation>
    <scope>NUCLEOTIDE SEQUENCE [LARGE SCALE GENOMIC DNA]</scope>
    <source>
        <strain evidence="4">ATCC MYA-139 / BCRC 22969 / CBS 8797 / CCRC 22969 / KCTC 17520 / NBRC 10181 / NCYC 3082</strain>
    </source>
</reference>
<dbReference type="AlphaFoldDB" id="J7S2S7"/>
<dbReference type="InterPro" id="IPR006140">
    <property type="entry name" value="D-isomer_DH_NAD-bd"/>
</dbReference>
<dbReference type="InterPro" id="IPR036291">
    <property type="entry name" value="NAD(P)-bd_dom_sf"/>
</dbReference>
<dbReference type="EMBL" id="HE978323">
    <property type="protein sequence ID" value="CCK72217.1"/>
    <property type="molecule type" value="Genomic_DNA"/>
</dbReference>
<dbReference type="OrthoDB" id="298012at2759"/>
<evidence type="ECO:0000313" key="3">
    <source>
        <dbReference type="EMBL" id="CCK72217.1"/>
    </source>
</evidence>
<dbReference type="OMA" id="RGSCIDE"/>
<feature type="domain" description="D-isomer specific 2-hydroxyacid dehydrogenase NAD-binding" evidence="2">
    <location>
        <begin position="215"/>
        <end position="365"/>
    </location>
</feature>
<dbReference type="KEGG" id="kng:KNAG_0J01360"/>
<evidence type="ECO:0000313" key="4">
    <source>
        <dbReference type="Proteomes" id="UP000006310"/>
    </source>
</evidence>
<accession>J7S2S7</accession>
<sequence length="398" mass="44747">MTNDSVKIVIPYRLQWELDDSLPLWKELEDKHGVEFIRYKMTTADEFRKWLRGSELSAVWITEEFCSILGGPSEFLNDFPSTLKAVLVPWVGIDYVLNKEQCALLRKERDVNVVNVGPNAANSVCEMALYLVLSVFRMTSFWEYLIKFVEFGKVMNCRDYLGTEIDDVEDLQLICKNGSEKIINHYQFPKKLKPSEDGEIVDVVQKFQIGGKKIVSPMGKTALLLGFGSIGQTIAKKLHLAFDMKIQYHKRSGPLSEEQLGFKAEFVPDLEDAKSWSEADIIVMALPGNATTDDIINYKTLAMCKDGVRVVNVGRGSCIDEDALLRALKSGKVASCGLDVFKNESTSIRKDFIQRWDVTALPHMGSAVMDMMSLQTLITLQNAEDIFVKGGKGVYPVN</sequence>
<organism evidence="3 4">
    <name type="scientific">Huiozyma naganishii (strain ATCC MYA-139 / BCRC 22969 / CBS 8797 / KCTC 17520 / NBRC 10181 / NCYC 3082 / Yp74L-3)</name>
    <name type="common">Yeast</name>
    <name type="synonym">Kazachstania naganishii</name>
    <dbReference type="NCBI Taxonomy" id="1071383"/>
    <lineage>
        <taxon>Eukaryota</taxon>
        <taxon>Fungi</taxon>
        <taxon>Dikarya</taxon>
        <taxon>Ascomycota</taxon>
        <taxon>Saccharomycotina</taxon>
        <taxon>Saccharomycetes</taxon>
        <taxon>Saccharomycetales</taxon>
        <taxon>Saccharomycetaceae</taxon>
        <taxon>Huiozyma</taxon>
    </lineage>
</organism>
<dbReference type="RefSeq" id="XP_022466462.1">
    <property type="nucleotide sequence ID" value="XM_022610136.1"/>
</dbReference>
<dbReference type="InterPro" id="IPR050223">
    <property type="entry name" value="D-isomer_2-hydroxyacid_DH"/>
</dbReference>
<reference evidence="3 4" key="1">
    <citation type="journal article" date="2011" name="Proc. Natl. Acad. Sci. U.S.A.">
        <title>Evolutionary erosion of yeast sex chromosomes by mating-type switching accidents.</title>
        <authorList>
            <person name="Gordon J.L."/>
            <person name="Armisen D."/>
            <person name="Proux-Wera E."/>
            <person name="Oheigeartaigh S.S."/>
            <person name="Byrne K.P."/>
            <person name="Wolfe K.H."/>
        </authorList>
    </citation>
    <scope>NUCLEOTIDE SEQUENCE [LARGE SCALE GENOMIC DNA]</scope>
    <source>
        <strain evidence="4">ATCC MYA-139 / BCRC 22969 / CBS 8797 / CCRC 22969 / KCTC 17520 / NBRC 10181 / NCYC 3082</strain>
    </source>
</reference>
<dbReference type="HOGENOM" id="CLU_019796_1_2_1"/>
<keyword evidence="1" id="KW-0560">Oxidoreductase</keyword>
<gene>
    <name evidence="3" type="primary">KNAG0J01360</name>
    <name evidence="3" type="ordered locus">KNAG_0J01360</name>
</gene>
<dbReference type="Pfam" id="PF02826">
    <property type="entry name" value="2-Hacid_dh_C"/>
    <property type="match status" value="1"/>
</dbReference>
<dbReference type="SUPFAM" id="SSF52283">
    <property type="entry name" value="Formate/glycerate dehydrogenase catalytic domain-like"/>
    <property type="match status" value="1"/>
</dbReference>
<dbReference type="GO" id="GO:0051287">
    <property type="term" value="F:NAD binding"/>
    <property type="evidence" value="ECO:0007669"/>
    <property type="project" value="InterPro"/>
</dbReference>
<dbReference type="STRING" id="1071383.J7S2S7"/>
<evidence type="ECO:0000259" key="2">
    <source>
        <dbReference type="Pfam" id="PF02826"/>
    </source>
</evidence>